<keyword evidence="2" id="KW-0472">Membrane</keyword>
<keyword evidence="2" id="KW-1133">Transmembrane helix</keyword>
<dbReference type="PANTHER" id="PTHR11319:SF35">
    <property type="entry name" value="OUTER MEMBRANE PROTEIN PMPC-RELATED"/>
    <property type="match status" value="1"/>
</dbReference>
<evidence type="ECO:0000256" key="1">
    <source>
        <dbReference type="SAM" id="MobiDB-lite"/>
    </source>
</evidence>
<evidence type="ECO:0000313" key="5">
    <source>
        <dbReference type="Proteomes" id="UP001152797"/>
    </source>
</evidence>
<dbReference type="Proteomes" id="UP001152797">
    <property type="component" value="Unassembled WGS sequence"/>
</dbReference>
<evidence type="ECO:0000256" key="2">
    <source>
        <dbReference type="SAM" id="Phobius"/>
    </source>
</evidence>
<dbReference type="EMBL" id="CAMXCT010003957">
    <property type="protein sequence ID" value="CAI4007052.1"/>
    <property type="molecule type" value="Genomic_DNA"/>
</dbReference>
<dbReference type="EMBL" id="CAMXCT020003957">
    <property type="protein sequence ID" value="CAL1160427.1"/>
    <property type="molecule type" value="Genomic_DNA"/>
</dbReference>
<keyword evidence="2" id="KW-0812">Transmembrane</keyword>
<accession>A0A9P1DCN6</accession>
<dbReference type="PANTHER" id="PTHR11319">
    <property type="entry name" value="G PROTEIN-COUPLED RECEPTOR-RELATED"/>
    <property type="match status" value="1"/>
</dbReference>
<dbReference type="EMBL" id="CAMXCT030003957">
    <property type="protein sequence ID" value="CAL4794364.1"/>
    <property type="molecule type" value="Genomic_DNA"/>
</dbReference>
<evidence type="ECO:0000313" key="3">
    <source>
        <dbReference type="EMBL" id="CAI4007052.1"/>
    </source>
</evidence>
<keyword evidence="5" id="KW-1185">Reference proteome</keyword>
<organism evidence="3">
    <name type="scientific">Cladocopium goreaui</name>
    <dbReference type="NCBI Taxonomy" id="2562237"/>
    <lineage>
        <taxon>Eukaryota</taxon>
        <taxon>Sar</taxon>
        <taxon>Alveolata</taxon>
        <taxon>Dinophyceae</taxon>
        <taxon>Suessiales</taxon>
        <taxon>Symbiodiniaceae</taxon>
        <taxon>Cladocopium</taxon>
    </lineage>
</organism>
<dbReference type="AlphaFoldDB" id="A0A9P1DCN6"/>
<sequence length="341" mass="38119">MVWCTPISGEDAGGKILVEQRLLPHPDVVCWSRDHFATALIAGIGLGVWCALVPILLFLRIYNLKDRQSPENFRRYGYFIEGYEPQFWWWDILVKRTDIGLMNLVTYTSVADDEKAKLLLFPFISGGMLAVAAWCKPFANTQAEILDFLEMSLLSFRFVLFSAVCMLLIFNPSPEATYAVAGTLALLLAGICAYFGLHVLVQILRTTADESSEEEDFETPKTGKTGLSQSQAEAKKKKQNPLVRFIGLRFAKCSCDGNVKKRVVDLALPLFQESEDEKLLVEWSVQNNSCKLVSAAIVHHSQKLLVQSSSGRAVAMAKGARAQLLRFGAAYQKRTITKAWR</sequence>
<feature type="transmembrane region" description="Helical" evidence="2">
    <location>
        <begin position="151"/>
        <end position="170"/>
    </location>
</feature>
<gene>
    <name evidence="3" type="ORF">C1SCF055_LOCUS32635</name>
</gene>
<evidence type="ECO:0000313" key="4">
    <source>
        <dbReference type="EMBL" id="CAL1160427.1"/>
    </source>
</evidence>
<protein>
    <submittedName>
        <fullName evidence="3">Uncharacterized protein</fullName>
    </submittedName>
</protein>
<comment type="caution">
    <text evidence="3">The sequence shown here is derived from an EMBL/GenBank/DDBJ whole genome shotgun (WGS) entry which is preliminary data.</text>
</comment>
<proteinExistence type="predicted"/>
<reference evidence="4" key="2">
    <citation type="submission" date="2024-04" db="EMBL/GenBank/DDBJ databases">
        <authorList>
            <person name="Chen Y."/>
            <person name="Shah S."/>
            <person name="Dougan E. K."/>
            <person name="Thang M."/>
            <person name="Chan C."/>
        </authorList>
    </citation>
    <scope>NUCLEOTIDE SEQUENCE [LARGE SCALE GENOMIC DNA]</scope>
</reference>
<feature type="transmembrane region" description="Helical" evidence="2">
    <location>
        <begin position="118"/>
        <end position="139"/>
    </location>
</feature>
<feature type="transmembrane region" description="Helical" evidence="2">
    <location>
        <begin position="36"/>
        <end position="59"/>
    </location>
</feature>
<reference evidence="3" key="1">
    <citation type="submission" date="2022-10" db="EMBL/GenBank/DDBJ databases">
        <authorList>
            <person name="Chen Y."/>
            <person name="Dougan E. K."/>
            <person name="Chan C."/>
            <person name="Rhodes N."/>
            <person name="Thang M."/>
        </authorList>
    </citation>
    <scope>NUCLEOTIDE SEQUENCE</scope>
</reference>
<dbReference type="OrthoDB" id="445158at2759"/>
<feature type="transmembrane region" description="Helical" evidence="2">
    <location>
        <begin position="177"/>
        <end position="197"/>
    </location>
</feature>
<name>A0A9P1DCN6_9DINO</name>
<feature type="region of interest" description="Disordered" evidence="1">
    <location>
        <begin position="212"/>
        <end position="235"/>
    </location>
</feature>